<comment type="caution">
    <text evidence="3">The sequence shown here is derived from an EMBL/GenBank/DDBJ whole genome shotgun (WGS) entry which is preliminary data.</text>
</comment>
<evidence type="ECO:0000313" key="4">
    <source>
        <dbReference type="Proteomes" id="UP000294215"/>
    </source>
</evidence>
<proteinExistence type="inferred from homology"/>
<dbReference type="Proteomes" id="UP000294215">
    <property type="component" value="Unassembled WGS sequence"/>
</dbReference>
<evidence type="ECO:0000313" key="3">
    <source>
        <dbReference type="EMBL" id="TBC01995.1"/>
    </source>
</evidence>
<sequence length="244" mass="26250">MHIELLGQLHQRLLTSDGGERYLRLESRAVVPARSSCHGISCSRHLSRSQAEIPLILAVQFSRASSHHWLAGAALGYASITDDDRSKLDSGFREAAEKGLRLSAVELLAAQVKRAHFGAAMDVALNGVDVVISPATAHLPFATAMNAPPNTGVKSWTEWTGFSYPLNLTGQPACMVSCGFSATGLPIGIQIIGARGADGRVLSVAKEIESLIGRYCESNHDLPRDGTRRNCKGPNCRRVEVPLR</sequence>
<dbReference type="Pfam" id="PF01425">
    <property type="entry name" value="Amidase"/>
    <property type="match status" value="1"/>
</dbReference>
<accession>A0AB38HR66</accession>
<reference evidence="3 4" key="1">
    <citation type="submission" date="2019-02" db="EMBL/GenBank/DDBJ databases">
        <title>The genomic architecture of introgression among sibling species of bacteria.</title>
        <authorList>
            <person name="Cavassim M.I.A."/>
            <person name="Moeskjaer S."/>
            <person name="Moslemi C."/>
            <person name="Fields B."/>
            <person name="Bachmann A."/>
            <person name="Vilhjalmsson B."/>
            <person name="Schierup M.H."/>
            <person name="Young J.P.W."/>
            <person name="Andersen S.U."/>
        </authorList>
    </citation>
    <scope>NUCLEOTIDE SEQUENCE [LARGE SCALE GENOMIC DNA]</scope>
    <source>
        <strain evidence="3 4">SM92</strain>
    </source>
</reference>
<dbReference type="EMBL" id="SIMR01000008">
    <property type="protein sequence ID" value="TBC01995.1"/>
    <property type="molecule type" value="Genomic_DNA"/>
</dbReference>
<name>A0AB38HR66_9HYPH</name>
<dbReference type="InterPro" id="IPR036928">
    <property type="entry name" value="AS_sf"/>
</dbReference>
<dbReference type="Gene3D" id="3.90.1300.10">
    <property type="entry name" value="Amidase signature (AS) domain"/>
    <property type="match status" value="1"/>
</dbReference>
<dbReference type="PANTHER" id="PTHR11895:SF7">
    <property type="entry name" value="GLUTAMYL-TRNA(GLN) AMIDOTRANSFERASE SUBUNIT A, MITOCHONDRIAL"/>
    <property type="match status" value="1"/>
</dbReference>
<evidence type="ECO:0000256" key="1">
    <source>
        <dbReference type="ARBA" id="ARBA00009199"/>
    </source>
</evidence>
<dbReference type="SUPFAM" id="SSF75304">
    <property type="entry name" value="Amidase signature (AS) enzymes"/>
    <property type="match status" value="1"/>
</dbReference>
<comment type="similarity">
    <text evidence="1">Belongs to the amidase family.</text>
</comment>
<protein>
    <recommendedName>
        <fullName evidence="2">Amidase domain-containing protein</fullName>
    </recommendedName>
</protein>
<dbReference type="InterPro" id="IPR023631">
    <property type="entry name" value="Amidase_dom"/>
</dbReference>
<evidence type="ECO:0000259" key="2">
    <source>
        <dbReference type="Pfam" id="PF01425"/>
    </source>
</evidence>
<feature type="domain" description="Amidase" evidence="2">
    <location>
        <begin position="98"/>
        <end position="202"/>
    </location>
</feature>
<gene>
    <name evidence="3" type="ORF">ELH40_37530</name>
</gene>
<dbReference type="GO" id="GO:0003824">
    <property type="term" value="F:catalytic activity"/>
    <property type="evidence" value="ECO:0007669"/>
    <property type="project" value="InterPro"/>
</dbReference>
<dbReference type="PANTHER" id="PTHR11895">
    <property type="entry name" value="TRANSAMIDASE"/>
    <property type="match status" value="1"/>
</dbReference>
<organism evidence="3 4">
    <name type="scientific">Rhizobium ruizarguesonis</name>
    <dbReference type="NCBI Taxonomy" id="2081791"/>
    <lineage>
        <taxon>Bacteria</taxon>
        <taxon>Pseudomonadati</taxon>
        <taxon>Pseudomonadota</taxon>
        <taxon>Alphaproteobacteria</taxon>
        <taxon>Hyphomicrobiales</taxon>
        <taxon>Rhizobiaceae</taxon>
        <taxon>Rhizobium/Agrobacterium group</taxon>
        <taxon>Rhizobium</taxon>
    </lineage>
</organism>
<dbReference type="InterPro" id="IPR000120">
    <property type="entry name" value="Amidase"/>
</dbReference>
<dbReference type="AlphaFoldDB" id="A0AB38HR66"/>